<evidence type="ECO:0000313" key="14">
    <source>
        <dbReference type="Proteomes" id="UP000470384"/>
    </source>
</evidence>
<evidence type="ECO:0000256" key="1">
    <source>
        <dbReference type="ARBA" id="ARBA00005417"/>
    </source>
</evidence>
<evidence type="ECO:0000256" key="4">
    <source>
        <dbReference type="ARBA" id="ARBA00022741"/>
    </source>
</evidence>
<evidence type="ECO:0000256" key="3">
    <source>
        <dbReference type="ARBA" id="ARBA00022475"/>
    </source>
</evidence>
<dbReference type="GO" id="GO:0016887">
    <property type="term" value="F:ATP hydrolysis activity"/>
    <property type="evidence" value="ECO:0007669"/>
    <property type="project" value="InterPro"/>
</dbReference>
<dbReference type="EMBL" id="WXYQ01000006">
    <property type="protein sequence ID" value="NBG95995.1"/>
    <property type="molecule type" value="Genomic_DNA"/>
</dbReference>
<evidence type="ECO:0000256" key="6">
    <source>
        <dbReference type="ARBA" id="ARBA00022840"/>
    </source>
</evidence>
<protein>
    <submittedName>
        <fullName evidence="13">ATP-binding cassette domain-containing protein</fullName>
    </submittedName>
</protein>
<dbReference type="Proteomes" id="UP000470384">
    <property type="component" value="Unassembled WGS sequence"/>
</dbReference>
<reference evidence="13 14" key="1">
    <citation type="journal article" date="2016" name="Int. J. Syst. Evol. Microbiol.">
        <title>Pyruvatibacter mobilis gen. nov., sp. nov., a marine bacterium from the culture broth of Picochlorum sp. 122.</title>
        <authorList>
            <person name="Wang G."/>
            <person name="Tang M."/>
            <person name="Wu H."/>
            <person name="Dai S."/>
            <person name="Li T."/>
            <person name="Chen C."/>
            <person name="He H."/>
            <person name="Fan J."/>
            <person name="Xiang W."/>
            <person name="Li X."/>
        </authorList>
    </citation>
    <scope>NUCLEOTIDE SEQUENCE [LARGE SCALE GENOMIC DNA]</scope>
    <source>
        <strain evidence="13 14">GYP-11</strain>
    </source>
</reference>
<proteinExistence type="inferred from homology"/>
<feature type="domain" description="ABC transporter" evidence="12">
    <location>
        <begin position="5"/>
        <end position="220"/>
    </location>
</feature>
<evidence type="ECO:0000256" key="7">
    <source>
        <dbReference type="ARBA" id="ARBA00022906"/>
    </source>
</evidence>
<dbReference type="PANTHER" id="PTHR42734">
    <property type="entry name" value="METAL TRANSPORT SYSTEM ATP-BINDING PROTEIN TM_0124-RELATED"/>
    <property type="match status" value="1"/>
</dbReference>
<comment type="similarity">
    <text evidence="1">Belongs to the ABC transporter superfamily.</text>
</comment>
<feature type="region of interest" description="Disordered" evidence="11">
    <location>
        <begin position="232"/>
        <end position="265"/>
    </location>
</feature>
<keyword evidence="6 13" id="KW-0067">ATP-binding</keyword>
<dbReference type="GeneID" id="300654706"/>
<evidence type="ECO:0000259" key="12">
    <source>
        <dbReference type="PROSITE" id="PS50893"/>
    </source>
</evidence>
<dbReference type="Gene3D" id="3.40.50.300">
    <property type="entry name" value="P-loop containing nucleotide triphosphate hydrolases"/>
    <property type="match status" value="1"/>
</dbReference>
<dbReference type="InterPro" id="IPR017871">
    <property type="entry name" value="ABC_transporter-like_CS"/>
</dbReference>
<keyword evidence="7" id="KW-0864">Zinc transport</keyword>
<accession>A0A845QBG0</accession>
<dbReference type="PROSITE" id="PS00211">
    <property type="entry name" value="ABC_TRANSPORTER_1"/>
    <property type="match status" value="1"/>
</dbReference>
<dbReference type="OrthoDB" id="9780942at2"/>
<evidence type="ECO:0000313" key="13">
    <source>
        <dbReference type="EMBL" id="NBG95995.1"/>
    </source>
</evidence>
<dbReference type="InterPro" id="IPR050153">
    <property type="entry name" value="Metal_Ion_Import_ABC"/>
</dbReference>
<keyword evidence="2" id="KW-0813">Transport</keyword>
<dbReference type="AlphaFoldDB" id="A0A845QBG0"/>
<feature type="compositionally biased region" description="Basic and acidic residues" evidence="11">
    <location>
        <begin position="232"/>
        <end position="257"/>
    </location>
</feature>
<keyword evidence="14" id="KW-1185">Reference proteome</keyword>
<evidence type="ECO:0000256" key="8">
    <source>
        <dbReference type="ARBA" id="ARBA00022967"/>
    </source>
</evidence>
<dbReference type="SMART" id="SM00382">
    <property type="entry name" value="AAA"/>
    <property type="match status" value="1"/>
</dbReference>
<comment type="caution">
    <text evidence="13">The sequence shown here is derived from an EMBL/GenBank/DDBJ whole genome shotgun (WGS) entry which is preliminary data.</text>
</comment>
<evidence type="ECO:0000256" key="9">
    <source>
        <dbReference type="ARBA" id="ARBA00023065"/>
    </source>
</evidence>
<keyword evidence="9" id="KW-0406">Ion transport</keyword>
<keyword evidence="5" id="KW-0862">Zinc</keyword>
<dbReference type="PANTHER" id="PTHR42734:SF9">
    <property type="entry name" value="ZINC IMPORT ATP-BINDING PROTEIN ZNUC"/>
    <property type="match status" value="1"/>
</dbReference>
<dbReference type="GO" id="GO:0005524">
    <property type="term" value="F:ATP binding"/>
    <property type="evidence" value="ECO:0007669"/>
    <property type="project" value="UniProtKB-KW"/>
</dbReference>
<dbReference type="RefSeq" id="WP_160587881.1">
    <property type="nucleotide sequence ID" value="NZ_BMHN01000001.1"/>
</dbReference>
<dbReference type="GO" id="GO:0010043">
    <property type="term" value="P:response to zinc ion"/>
    <property type="evidence" value="ECO:0007669"/>
    <property type="project" value="TreeGrafter"/>
</dbReference>
<evidence type="ECO:0000256" key="5">
    <source>
        <dbReference type="ARBA" id="ARBA00022833"/>
    </source>
</evidence>
<keyword evidence="4" id="KW-0547">Nucleotide-binding</keyword>
<keyword evidence="8" id="KW-1278">Translocase</keyword>
<dbReference type="SUPFAM" id="SSF52540">
    <property type="entry name" value="P-loop containing nucleoside triphosphate hydrolases"/>
    <property type="match status" value="1"/>
</dbReference>
<sequence length="265" mass="28804">MSHLIEASGLAVTIGGRTLLHDISLSVDEGEIVTIIGPNGGGKTTLVRALLGTRAISAGSVQRVQGLTIGYVPQRLELNPMMPVTVARLMTGAARRPRHLIIEALEETGVAHLVDQSVHTLSGGEFRRVLLARALLRDPQLLVLDEPVAGVDHAGELALYELIKTIRDQRGCGVLMVSHDLHVVMAATDKVICLNGHVCCTGQPHEVSQHTEYVRLFGPRASEALAFYEHQHDHEHDLSGEEMPHGCGHDHDHDHSHQKDHHHAG</sequence>
<organism evidence="13 14">
    <name type="scientific">Pyruvatibacter mobilis</name>
    <dbReference type="NCBI Taxonomy" id="1712261"/>
    <lineage>
        <taxon>Bacteria</taxon>
        <taxon>Pseudomonadati</taxon>
        <taxon>Pseudomonadota</taxon>
        <taxon>Alphaproteobacteria</taxon>
        <taxon>Hyphomicrobiales</taxon>
        <taxon>Parvibaculaceae</taxon>
        <taxon>Pyruvatibacter</taxon>
    </lineage>
</organism>
<dbReference type="PROSITE" id="PS50893">
    <property type="entry name" value="ABC_TRANSPORTER_2"/>
    <property type="match status" value="1"/>
</dbReference>
<name>A0A845QBG0_9HYPH</name>
<gene>
    <name evidence="13" type="ORF">GTQ45_09660</name>
</gene>
<dbReference type="InterPro" id="IPR027417">
    <property type="entry name" value="P-loop_NTPase"/>
</dbReference>
<evidence type="ECO:0000256" key="10">
    <source>
        <dbReference type="ARBA" id="ARBA00023136"/>
    </source>
</evidence>
<dbReference type="GO" id="GO:0006829">
    <property type="term" value="P:zinc ion transport"/>
    <property type="evidence" value="ECO:0007669"/>
    <property type="project" value="UniProtKB-KW"/>
</dbReference>
<evidence type="ECO:0000256" key="2">
    <source>
        <dbReference type="ARBA" id="ARBA00022448"/>
    </source>
</evidence>
<dbReference type="InterPro" id="IPR003439">
    <property type="entry name" value="ABC_transporter-like_ATP-bd"/>
</dbReference>
<dbReference type="InterPro" id="IPR003593">
    <property type="entry name" value="AAA+_ATPase"/>
</dbReference>
<keyword evidence="3" id="KW-1003">Cell membrane</keyword>
<evidence type="ECO:0000256" key="11">
    <source>
        <dbReference type="SAM" id="MobiDB-lite"/>
    </source>
</evidence>
<dbReference type="Pfam" id="PF00005">
    <property type="entry name" value="ABC_tran"/>
    <property type="match status" value="1"/>
</dbReference>
<keyword evidence="10" id="KW-0472">Membrane</keyword>